<name>A0A1Q9CBA1_SYMMI</name>
<keyword evidence="1" id="KW-0235">DNA replication</keyword>
<comment type="subunit">
    <text evidence="1">Component of the FACT complex.</text>
</comment>
<keyword evidence="1" id="KW-0227">DNA damage</keyword>
<dbReference type="GO" id="GO:0031491">
    <property type="term" value="F:nucleosome binding"/>
    <property type="evidence" value="ECO:0007669"/>
    <property type="project" value="TreeGrafter"/>
</dbReference>
<dbReference type="OrthoDB" id="10251642at2759"/>
<sequence>LEIPYSHIKTAIFQPAETGSLVVFLHIHLKPDKPLMVGKKPTCHVQFYTEVANQVEDLGKRRTANAHDPDEVMEEQRQEELKQRLNQLFKDFAQKVERIQDFPLKFEVAEEGPFQFQGVPHKGQTRLFCCRHSIVGIEDWPPLVVDMRDVEIVCFERALGQTREITMIDGRHLPPIKAWLADLDMVWYSVGLNMNWTNVLKHITEDIEEFLDNGGWQAWFTNPNEDSSDDAGKDDGDDDYEPQDSDDDFDADAGDIEEDSSAEDDVEEDEDEDEDADAGDEDEDYDGADDDEDSGLDWDELEKEALEEEQRAKKRSRAPAGRGAAKAPPRKTRRGRVSTLSAGDASIRCSGLPQGIAATTAVNSPVLPLRKREPAL</sequence>
<dbReference type="Proteomes" id="UP000186817">
    <property type="component" value="Unassembled WGS sequence"/>
</dbReference>
<evidence type="ECO:0000313" key="5">
    <source>
        <dbReference type="Proteomes" id="UP000186817"/>
    </source>
</evidence>
<keyword evidence="5" id="KW-1185">Reference proteome</keyword>
<dbReference type="SMART" id="SM01287">
    <property type="entry name" value="Rtt106"/>
    <property type="match status" value="1"/>
</dbReference>
<keyword evidence="1" id="KW-0804">Transcription</keyword>
<dbReference type="OMA" id="EEDDQYQ"/>
<dbReference type="GO" id="GO:0035101">
    <property type="term" value="C:FACT complex"/>
    <property type="evidence" value="ECO:0007669"/>
    <property type="project" value="UniProtKB-UniRule"/>
</dbReference>
<keyword evidence="1" id="KW-0234">DNA repair</keyword>
<dbReference type="InterPro" id="IPR011993">
    <property type="entry name" value="PH-like_dom_sf"/>
</dbReference>
<evidence type="ECO:0000313" key="4">
    <source>
        <dbReference type="EMBL" id="OLP80213.1"/>
    </source>
</evidence>
<dbReference type="AlphaFoldDB" id="A0A1Q9CBA1"/>
<feature type="non-terminal residue" evidence="4">
    <location>
        <position position="1"/>
    </location>
</feature>
<comment type="caution">
    <text evidence="4">The sequence shown here is derived from an EMBL/GenBank/DDBJ whole genome shotgun (WGS) entry which is preliminary data.</text>
</comment>
<evidence type="ECO:0000256" key="1">
    <source>
        <dbReference type="RuleBase" id="RU367052"/>
    </source>
</evidence>
<dbReference type="GO" id="GO:0006368">
    <property type="term" value="P:transcription elongation by RNA polymerase II"/>
    <property type="evidence" value="ECO:0007669"/>
    <property type="project" value="TreeGrafter"/>
</dbReference>
<dbReference type="PANTHER" id="PTHR13980:SF15">
    <property type="entry name" value="FACT COMPLEX SUBUNIT SPT16"/>
    <property type="match status" value="1"/>
</dbReference>
<gene>
    <name evidence="4" type="primary">Supt16h</name>
    <name evidence="4" type="ORF">AK812_SmicGene39400</name>
</gene>
<protein>
    <recommendedName>
        <fullName evidence="1">FACT complex subunit</fullName>
    </recommendedName>
</protein>
<organism evidence="4 5">
    <name type="scientific">Symbiodinium microadriaticum</name>
    <name type="common">Dinoflagellate</name>
    <name type="synonym">Zooxanthella microadriatica</name>
    <dbReference type="NCBI Taxonomy" id="2951"/>
    <lineage>
        <taxon>Eukaryota</taxon>
        <taxon>Sar</taxon>
        <taxon>Alveolata</taxon>
        <taxon>Dinophyceae</taxon>
        <taxon>Suessiales</taxon>
        <taxon>Symbiodiniaceae</taxon>
        <taxon>Symbiodinium</taxon>
    </lineage>
</organism>
<dbReference type="GO" id="GO:0006260">
    <property type="term" value="P:DNA replication"/>
    <property type="evidence" value="ECO:0007669"/>
    <property type="project" value="UniProtKB-KW"/>
</dbReference>
<comment type="subcellular location">
    <subcellularLocation>
        <location evidence="1">Nucleus</location>
    </subcellularLocation>
    <subcellularLocation>
        <location evidence="1">Chromosome</location>
    </subcellularLocation>
</comment>
<feature type="compositionally biased region" description="Low complexity" evidence="2">
    <location>
        <begin position="318"/>
        <end position="327"/>
    </location>
</feature>
<feature type="region of interest" description="Disordered" evidence="2">
    <location>
        <begin position="218"/>
        <end position="350"/>
    </location>
</feature>
<dbReference type="InterPro" id="IPR056595">
    <property type="entry name" value="Fact-SPT16_PH"/>
</dbReference>
<dbReference type="Gene3D" id="2.30.29.30">
    <property type="entry name" value="Pleckstrin-homology domain (PH domain)/Phosphotyrosine-binding domain (PTB)"/>
    <property type="match status" value="1"/>
</dbReference>
<dbReference type="EMBL" id="LSRX01001402">
    <property type="protein sequence ID" value="OLP80213.1"/>
    <property type="molecule type" value="Genomic_DNA"/>
</dbReference>
<dbReference type="Pfam" id="PF24824">
    <property type="entry name" value="PH_SPT16"/>
    <property type="match status" value="1"/>
</dbReference>
<evidence type="ECO:0000259" key="3">
    <source>
        <dbReference type="SMART" id="SM01287"/>
    </source>
</evidence>
<accession>A0A1Q9CBA1</accession>
<keyword evidence="1" id="KW-0158">Chromosome</keyword>
<reference evidence="4 5" key="1">
    <citation type="submission" date="2016-02" db="EMBL/GenBank/DDBJ databases">
        <title>Genome analysis of coral dinoflagellate symbionts highlights evolutionary adaptations to a symbiotic lifestyle.</title>
        <authorList>
            <person name="Aranda M."/>
            <person name="Li Y."/>
            <person name="Liew Y.J."/>
            <person name="Baumgarten S."/>
            <person name="Simakov O."/>
            <person name="Wilson M."/>
            <person name="Piel J."/>
            <person name="Ashoor H."/>
            <person name="Bougouffa S."/>
            <person name="Bajic V.B."/>
            <person name="Ryu T."/>
            <person name="Ravasi T."/>
            <person name="Bayer T."/>
            <person name="Micklem G."/>
            <person name="Kim H."/>
            <person name="Bhak J."/>
            <person name="Lajeunesse T.C."/>
            <person name="Voolstra C.R."/>
        </authorList>
    </citation>
    <scope>NUCLEOTIDE SEQUENCE [LARGE SCALE GENOMIC DNA]</scope>
    <source>
        <strain evidence="4 5">CCMP2467</strain>
    </source>
</reference>
<dbReference type="InterPro" id="IPR013719">
    <property type="entry name" value="RTT106/SPT16-like_middle_dom"/>
</dbReference>
<feature type="domain" description="Histone chaperone RTT106/FACT complex subunit SPT16-like middle" evidence="3">
    <location>
        <begin position="116"/>
        <end position="190"/>
    </location>
</feature>
<evidence type="ECO:0000256" key="2">
    <source>
        <dbReference type="SAM" id="MobiDB-lite"/>
    </source>
</evidence>
<feature type="compositionally biased region" description="Acidic residues" evidence="2">
    <location>
        <begin position="235"/>
        <end position="307"/>
    </location>
</feature>
<dbReference type="InterPro" id="IPR040258">
    <property type="entry name" value="Spt16"/>
</dbReference>
<proteinExistence type="inferred from homology"/>
<keyword evidence="1" id="KW-0805">Transcription regulation</keyword>
<comment type="function">
    <text evidence="1">Component of the FACT complex, a general chromatin factor that acts to reorganize nucleosomes. The FACT complex is involved in multiple processes that require DNA as a template such as mRNA elongation, DNA replication and DNA repair. During transcription elongation the FACT complex acts as a histone chaperone that both destabilizes and restores nucleosomal structure. It facilitates the passage of RNA polymerase II and transcription by promoting the dissociation of one histone H2A-H2B dimer from the nucleosome, then subsequently promotes the reestablishment of the nucleosome following the passage of RNA polymerase II.</text>
</comment>
<comment type="similarity">
    <text evidence="1">Belongs to the peptidase M24 family. SPT16 subfamily.</text>
</comment>
<dbReference type="Gene3D" id="2.30.29.150">
    <property type="match status" value="1"/>
</dbReference>
<keyword evidence="1" id="KW-0539">Nucleus</keyword>
<dbReference type="PANTHER" id="PTHR13980">
    <property type="entry name" value="CDC68 RELATED"/>
    <property type="match status" value="1"/>
</dbReference>
<dbReference type="GO" id="GO:0006281">
    <property type="term" value="P:DNA repair"/>
    <property type="evidence" value="ECO:0007669"/>
    <property type="project" value="UniProtKB-UniRule"/>
</dbReference>